<sequence>MSLLTLADLKTEIKQGLGGRTDLDTRMDNIIDLMQLRLARLKDFDELRQIESTTTPITSIAADDKVITFPTLADARIRKIYSLRRFAPNDETLTGKLIKVLPSKWDAQIPEPEFWSRSWPTHYTVWENNKFELWHVPDIVYTLQIRLSRWPKKVSVTGEGNPIDLENVDDLIIHLALSYAYWSLGRTDRAKDFFGIYRGLAKDALIEDDTDLDEAMAGVKVPVDTFQGSRGYDDPFVRTTGGE</sequence>
<reference evidence="1" key="1">
    <citation type="journal article" date="2015" name="Nature">
        <title>Complex archaea that bridge the gap between prokaryotes and eukaryotes.</title>
        <authorList>
            <person name="Spang A."/>
            <person name="Saw J.H."/>
            <person name="Jorgensen S.L."/>
            <person name="Zaremba-Niedzwiedzka K."/>
            <person name="Martijn J."/>
            <person name="Lind A.E."/>
            <person name="van Eijk R."/>
            <person name="Schleper C."/>
            <person name="Guy L."/>
            <person name="Ettema T.J."/>
        </authorList>
    </citation>
    <scope>NUCLEOTIDE SEQUENCE</scope>
</reference>
<protein>
    <submittedName>
        <fullName evidence="1">Uncharacterized protein</fullName>
    </submittedName>
</protein>
<proteinExistence type="predicted"/>
<gene>
    <name evidence="1" type="ORF">LCGC14_1887590</name>
</gene>
<name>A0A0F9IYN7_9ZZZZ</name>
<evidence type="ECO:0000313" key="1">
    <source>
        <dbReference type="EMBL" id="KKL92147.1"/>
    </source>
</evidence>
<accession>A0A0F9IYN7</accession>
<dbReference type="AlphaFoldDB" id="A0A0F9IYN7"/>
<organism evidence="1">
    <name type="scientific">marine sediment metagenome</name>
    <dbReference type="NCBI Taxonomy" id="412755"/>
    <lineage>
        <taxon>unclassified sequences</taxon>
        <taxon>metagenomes</taxon>
        <taxon>ecological metagenomes</taxon>
    </lineage>
</organism>
<dbReference type="EMBL" id="LAZR01019544">
    <property type="protein sequence ID" value="KKL92147.1"/>
    <property type="molecule type" value="Genomic_DNA"/>
</dbReference>
<comment type="caution">
    <text evidence="1">The sequence shown here is derived from an EMBL/GenBank/DDBJ whole genome shotgun (WGS) entry which is preliminary data.</text>
</comment>
<dbReference type="InterPro" id="IPR056209">
    <property type="entry name" value="SU10_adaptor"/>
</dbReference>
<dbReference type="Pfam" id="PF24175">
    <property type="entry name" value="SU10_adaptor"/>
    <property type="match status" value="1"/>
</dbReference>